<sequence>MERYLIPSVVHACEAFRLLTEHPNGMTAVQLEVALDLPRTTVFRLLRTLCAEQMVEKKGKKYICGMGLMNLGLQMINSDRLHQVAIPHVQRLALKSGHTAHLAVPNHGSSLIIEVFDSPHPLRVACRPGVRALMHCSSTGKVFLAFLYYEDLELLFADKALEQRTANSITDIGALRRELQRVVALGYAIDDREYHEDVRCLAVPVRDSRGVVVASIGITAPATAFPKSQIPVVAAMVKEAACGIYKDAFQMARQLEQSLA</sequence>
<name>A0A0U2Z339_9ALTE</name>
<dbReference type="GO" id="GO:0003677">
    <property type="term" value="F:DNA binding"/>
    <property type="evidence" value="ECO:0007669"/>
    <property type="project" value="UniProtKB-KW"/>
</dbReference>
<dbReference type="PROSITE" id="PS51078">
    <property type="entry name" value="ICLR_ED"/>
    <property type="match status" value="1"/>
</dbReference>
<evidence type="ECO:0000256" key="1">
    <source>
        <dbReference type="ARBA" id="ARBA00023015"/>
    </source>
</evidence>
<feature type="domain" description="HTH iclR-type" evidence="4">
    <location>
        <begin position="6"/>
        <end position="66"/>
    </location>
</feature>
<proteinExistence type="predicted"/>
<dbReference type="EMBL" id="CP013650">
    <property type="protein sequence ID" value="ALS97315.1"/>
    <property type="molecule type" value="Genomic_DNA"/>
</dbReference>
<protein>
    <recommendedName>
        <fullName evidence="8">IclR family transcriptional regulator</fullName>
    </recommendedName>
</protein>
<dbReference type="SUPFAM" id="SSF46785">
    <property type="entry name" value="Winged helix' DNA-binding domain"/>
    <property type="match status" value="1"/>
</dbReference>
<dbReference type="OrthoDB" id="9807558at2"/>
<dbReference type="GO" id="GO:0045892">
    <property type="term" value="P:negative regulation of DNA-templated transcription"/>
    <property type="evidence" value="ECO:0007669"/>
    <property type="project" value="TreeGrafter"/>
</dbReference>
<dbReference type="PANTHER" id="PTHR30136">
    <property type="entry name" value="HELIX-TURN-HELIX TRANSCRIPTIONAL REGULATOR, ICLR FAMILY"/>
    <property type="match status" value="1"/>
</dbReference>
<dbReference type="PANTHER" id="PTHR30136:SF35">
    <property type="entry name" value="HTH-TYPE TRANSCRIPTIONAL REGULATOR RV1719"/>
    <property type="match status" value="1"/>
</dbReference>
<dbReference type="InterPro" id="IPR036388">
    <property type="entry name" value="WH-like_DNA-bd_sf"/>
</dbReference>
<evidence type="ECO:0000259" key="5">
    <source>
        <dbReference type="PROSITE" id="PS51078"/>
    </source>
</evidence>
<accession>A0A0U2Z339</accession>
<keyword evidence="3" id="KW-0804">Transcription</keyword>
<dbReference type="InterPro" id="IPR014757">
    <property type="entry name" value="Tscrpt_reg_IclR_C"/>
</dbReference>
<organism evidence="6 7">
    <name type="scientific">Lacimicrobium alkaliphilum</name>
    <dbReference type="NCBI Taxonomy" id="1526571"/>
    <lineage>
        <taxon>Bacteria</taxon>
        <taxon>Pseudomonadati</taxon>
        <taxon>Pseudomonadota</taxon>
        <taxon>Gammaproteobacteria</taxon>
        <taxon>Alteromonadales</taxon>
        <taxon>Alteromonadaceae</taxon>
        <taxon>Lacimicrobium</taxon>
    </lineage>
</organism>
<dbReference type="RefSeq" id="WP_062476143.1">
    <property type="nucleotide sequence ID" value="NZ_CP013650.1"/>
</dbReference>
<dbReference type="Gene3D" id="1.10.10.10">
    <property type="entry name" value="Winged helix-like DNA-binding domain superfamily/Winged helix DNA-binding domain"/>
    <property type="match status" value="1"/>
</dbReference>
<dbReference type="InterPro" id="IPR050707">
    <property type="entry name" value="HTH_MetabolicPath_Reg"/>
</dbReference>
<dbReference type="PROSITE" id="PS51077">
    <property type="entry name" value="HTH_ICLR"/>
    <property type="match status" value="1"/>
</dbReference>
<dbReference type="Pfam" id="PF01614">
    <property type="entry name" value="IclR_C"/>
    <property type="match status" value="1"/>
</dbReference>
<keyword evidence="1" id="KW-0805">Transcription regulation</keyword>
<dbReference type="SMART" id="SM00346">
    <property type="entry name" value="HTH_ICLR"/>
    <property type="match status" value="1"/>
</dbReference>
<keyword evidence="2" id="KW-0238">DNA-binding</keyword>
<dbReference type="GO" id="GO:0003700">
    <property type="term" value="F:DNA-binding transcription factor activity"/>
    <property type="evidence" value="ECO:0007669"/>
    <property type="project" value="TreeGrafter"/>
</dbReference>
<evidence type="ECO:0000256" key="3">
    <source>
        <dbReference type="ARBA" id="ARBA00023163"/>
    </source>
</evidence>
<dbReference type="STRING" id="1526571.AT746_02860"/>
<dbReference type="SUPFAM" id="SSF55781">
    <property type="entry name" value="GAF domain-like"/>
    <property type="match status" value="1"/>
</dbReference>
<gene>
    <name evidence="6" type="ORF">AT746_02860</name>
</gene>
<evidence type="ECO:0008006" key="8">
    <source>
        <dbReference type="Google" id="ProtNLM"/>
    </source>
</evidence>
<evidence type="ECO:0000259" key="4">
    <source>
        <dbReference type="PROSITE" id="PS51077"/>
    </source>
</evidence>
<evidence type="ECO:0000313" key="7">
    <source>
        <dbReference type="Proteomes" id="UP000068447"/>
    </source>
</evidence>
<reference evidence="6 7" key="1">
    <citation type="submission" date="2015-12" db="EMBL/GenBank/DDBJ databases">
        <title>Complete genome of Lacimicrobium alkaliphilum KCTC 32984.</title>
        <authorList>
            <person name="Kim S.-G."/>
            <person name="Lee Y.-J."/>
        </authorList>
    </citation>
    <scope>NUCLEOTIDE SEQUENCE [LARGE SCALE GENOMIC DNA]</scope>
    <source>
        <strain evidence="6 7">YelD216</strain>
    </source>
</reference>
<dbReference type="InterPro" id="IPR029016">
    <property type="entry name" value="GAF-like_dom_sf"/>
</dbReference>
<dbReference type="Gene3D" id="3.30.450.40">
    <property type="match status" value="1"/>
</dbReference>
<evidence type="ECO:0000313" key="6">
    <source>
        <dbReference type="EMBL" id="ALS97315.1"/>
    </source>
</evidence>
<dbReference type="InterPro" id="IPR005471">
    <property type="entry name" value="Tscrpt_reg_IclR_N"/>
</dbReference>
<dbReference type="KEGG" id="lal:AT746_02860"/>
<dbReference type="Pfam" id="PF09339">
    <property type="entry name" value="HTH_IclR"/>
    <property type="match status" value="1"/>
</dbReference>
<dbReference type="Proteomes" id="UP000068447">
    <property type="component" value="Chromosome"/>
</dbReference>
<dbReference type="AlphaFoldDB" id="A0A0U2Z339"/>
<evidence type="ECO:0000256" key="2">
    <source>
        <dbReference type="ARBA" id="ARBA00023125"/>
    </source>
</evidence>
<dbReference type="InterPro" id="IPR036390">
    <property type="entry name" value="WH_DNA-bd_sf"/>
</dbReference>
<feature type="domain" description="IclR-ED" evidence="5">
    <location>
        <begin position="67"/>
        <end position="250"/>
    </location>
</feature>
<keyword evidence="7" id="KW-1185">Reference proteome</keyword>